<evidence type="ECO:0000313" key="2">
    <source>
        <dbReference type="Proteomes" id="UP000307943"/>
    </source>
</evidence>
<keyword evidence="2" id="KW-1185">Reference proteome</keyword>
<proteinExistence type="predicted"/>
<evidence type="ECO:0000313" key="1">
    <source>
        <dbReference type="EMBL" id="TNJ67036.1"/>
    </source>
</evidence>
<organism evidence="1 2">
    <name type="scientific">Paenibacillus hemerocallicola</name>
    <dbReference type="NCBI Taxonomy" id="1172614"/>
    <lineage>
        <taxon>Bacteria</taxon>
        <taxon>Bacillati</taxon>
        <taxon>Bacillota</taxon>
        <taxon>Bacilli</taxon>
        <taxon>Bacillales</taxon>
        <taxon>Paenibacillaceae</taxon>
        <taxon>Paenibacillus</taxon>
    </lineage>
</organism>
<dbReference type="Proteomes" id="UP000307943">
    <property type="component" value="Unassembled WGS sequence"/>
</dbReference>
<comment type="caution">
    <text evidence="1">The sequence shown here is derived from an EMBL/GenBank/DDBJ whole genome shotgun (WGS) entry which is preliminary data.</text>
</comment>
<protein>
    <recommendedName>
        <fullName evidence="3">Extracellular solute-binding protein</fullName>
    </recommendedName>
</protein>
<dbReference type="RefSeq" id="WP_139601521.1">
    <property type="nucleotide sequence ID" value="NZ_VDCQ01000007.1"/>
</dbReference>
<gene>
    <name evidence="1" type="ORF">FE784_07510</name>
</gene>
<evidence type="ECO:0008006" key="3">
    <source>
        <dbReference type="Google" id="ProtNLM"/>
    </source>
</evidence>
<dbReference type="EMBL" id="VDCQ01000007">
    <property type="protein sequence ID" value="TNJ67036.1"/>
    <property type="molecule type" value="Genomic_DNA"/>
</dbReference>
<dbReference type="AlphaFoldDB" id="A0A5C4TEG7"/>
<name>A0A5C4TEG7_9BACL</name>
<sequence length="115" mass="13165">MNRYTASISCSRAKHKEAVKLFVSYASSREAQQQVRARTLSIPASKPAAEAALPDGDGLNRPEHFQLFREIIPSFRWHADLGLPIRLLDPLHHQLKLYWSGMIDDNALMEQLRRL</sequence>
<accession>A0A5C4TEG7</accession>
<dbReference type="SUPFAM" id="SSF53850">
    <property type="entry name" value="Periplasmic binding protein-like II"/>
    <property type="match status" value="1"/>
</dbReference>
<reference evidence="1 2" key="1">
    <citation type="submission" date="2019-05" db="EMBL/GenBank/DDBJ databases">
        <title>We sequenced the genome of Paenibacillus hemerocallicola KCTC 33185 for further insight into its adaptation and study the phylogeny of Paenibacillus.</title>
        <authorList>
            <person name="Narsing Rao M.P."/>
        </authorList>
    </citation>
    <scope>NUCLEOTIDE SEQUENCE [LARGE SCALE GENOMIC DNA]</scope>
    <source>
        <strain evidence="1 2">KCTC 33185</strain>
    </source>
</reference>